<proteinExistence type="predicted"/>
<dbReference type="eggNOG" id="ENOG502SUPT">
    <property type="taxonomic scope" value="Eukaryota"/>
</dbReference>
<dbReference type="Proteomes" id="UP000030671">
    <property type="component" value="Unassembled WGS sequence"/>
</dbReference>
<evidence type="ECO:0000313" key="2">
    <source>
        <dbReference type="Proteomes" id="UP000030671"/>
    </source>
</evidence>
<gene>
    <name evidence="1" type="ORF">HETIRDRAFT_326030</name>
</gene>
<organism evidence="1 2">
    <name type="scientific">Heterobasidion irregulare (strain TC 32-1)</name>
    <dbReference type="NCBI Taxonomy" id="747525"/>
    <lineage>
        <taxon>Eukaryota</taxon>
        <taxon>Fungi</taxon>
        <taxon>Dikarya</taxon>
        <taxon>Basidiomycota</taxon>
        <taxon>Agaricomycotina</taxon>
        <taxon>Agaricomycetes</taxon>
        <taxon>Russulales</taxon>
        <taxon>Bondarzewiaceae</taxon>
        <taxon>Heterobasidion</taxon>
        <taxon>Heterobasidion annosum species complex</taxon>
    </lineage>
</organism>
<sequence length="340" mass="37730">MATRPTEAVLAALAAQEINLADFLISLLGNPYYQDHPVLINLIARSGDLCTVFYKNRTSSGIIIQWALDTAKQYHSSEILALSDPEHGWHFGAVNATIEQLENFKIEQMAKDLERLSLETWNLLGAILWVSKHLSLLWMPSVERSDNEATGTERVPRRSSITTGLDPMLQTKRVPGIGHVLSSLVILQSQNALSSQKQTVVISIMIQSMSQQCNALASVIGIFLHSCNAPEKVIKTLARMGVSISMQSVNNAISALSIDAKQRVREMGQLLTIGYIHDNFDVNFPTLISTVEKSVDTLAHMTSADAFWLQECLLEDLRCSEQLWQKSPFNNCKDDHSGPQ</sequence>
<dbReference type="EMBL" id="KI925462">
    <property type="protein sequence ID" value="ETW78198.1"/>
    <property type="molecule type" value="Genomic_DNA"/>
</dbReference>
<dbReference type="OrthoDB" id="4743193at2759"/>
<keyword evidence="2" id="KW-1185">Reference proteome</keyword>
<dbReference type="GeneID" id="20671201"/>
<evidence type="ECO:0000313" key="1">
    <source>
        <dbReference type="EMBL" id="ETW78198.1"/>
    </source>
</evidence>
<reference evidence="1 2" key="1">
    <citation type="journal article" date="2012" name="New Phytol.">
        <title>Insight into trade-off between wood decay and parasitism from the genome of a fungal forest pathogen.</title>
        <authorList>
            <person name="Olson A."/>
            <person name="Aerts A."/>
            <person name="Asiegbu F."/>
            <person name="Belbahri L."/>
            <person name="Bouzid O."/>
            <person name="Broberg A."/>
            <person name="Canback B."/>
            <person name="Coutinho P.M."/>
            <person name="Cullen D."/>
            <person name="Dalman K."/>
            <person name="Deflorio G."/>
            <person name="van Diepen L.T."/>
            <person name="Dunand C."/>
            <person name="Duplessis S."/>
            <person name="Durling M."/>
            <person name="Gonthier P."/>
            <person name="Grimwood J."/>
            <person name="Fossdal C.G."/>
            <person name="Hansson D."/>
            <person name="Henrissat B."/>
            <person name="Hietala A."/>
            <person name="Himmelstrand K."/>
            <person name="Hoffmeister D."/>
            <person name="Hogberg N."/>
            <person name="James T.Y."/>
            <person name="Karlsson M."/>
            <person name="Kohler A."/>
            <person name="Kues U."/>
            <person name="Lee Y.H."/>
            <person name="Lin Y.C."/>
            <person name="Lind M."/>
            <person name="Lindquist E."/>
            <person name="Lombard V."/>
            <person name="Lucas S."/>
            <person name="Lunden K."/>
            <person name="Morin E."/>
            <person name="Murat C."/>
            <person name="Park J."/>
            <person name="Raffaello T."/>
            <person name="Rouze P."/>
            <person name="Salamov A."/>
            <person name="Schmutz J."/>
            <person name="Solheim H."/>
            <person name="Stahlberg J."/>
            <person name="Velez H."/>
            <person name="de Vries R.P."/>
            <person name="Wiebenga A."/>
            <person name="Woodward S."/>
            <person name="Yakovlev I."/>
            <person name="Garbelotto M."/>
            <person name="Martin F."/>
            <person name="Grigoriev I.V."/>
            <person name="Stenlid J."/>
        </authorList>
    </citation>
    <scope>NUCLEOTIDE SEQUENCE [LARGE SCALE GENOMIC DNA]</scope>
    <source>
        <strain evidence="1 2">TC 32-1</strain>
    </source>
</reference>
<dbReference type="STRING" id="747525.W4JXC4"/>
<dbReference type="RefSeq" id="XP_009550192.1">
    <property type="nucleotide sequence ID" value="XM_009551897.1"/>
</dbReference>
<protein>
    <submittedName>
        <fullName evidence="1">Uncharacterized protein</fullName>
    </submittedName>
</protein>
<dbReference type="HOGENOM" id="CLU_009487_2_0_1"/>
<accession>W4JXC4</accession>
<dbReference type="KEGG" id="hir:HETIRDRAFT_326030"/>
<name>W4JXC4_HETIT</name>
<dbReference type="InParanoid" id="W4JXC4"/>
<dbReference type="AlphaFoldDB" id="W4JXC4"/>